<organism evidence="3 4">
    <name type="scientific">[Clostridium] leptum DSM 753</name>
    <dbReference type="NCBI Taxonomy" id="428125"/>
    <lineage>
        <taxon>Bacteria</taxon>
        <taxon>Bacillati</taxon>
        <taxon>Bacillota</taxon>
        <taxon>Clostridia</taxon>
        <taxon>Eubacteriales</taxon>
        <taxon>Oscillospiraceae</taxon>
        <taxon>Oscillospiraceae incertae sedis</taxon>
    </lineage>
</organism>
<evidence type="ECO:0000256" key="1">
    <source>
        <dbReference type="SAM" id="MobiDB-lite"/>
    </source>
</evidence>
<protein>
    <submittedName>
        <fullName evidence="3">PrgI family protein</fullName>
    </submittedName>
</protein>
<dbReference type="EMBL" id="NOXF01000004">
    <property type="protein sequence ID" value="PEQ24719.1"/>
    <property type="molecule type" value="Genomic_DNA"/>
</dbReference>
<feature type="compositionally biased region" description="Basic residues" evidence="1">
    <location>
        <begin position="116"/>
        <end position="138"/>
    </location>
</feature>
<keyword evidence="2" id="KW-0812">Transmembrane</keyword>
<dbReference type="Pfam" id="PF12666">
    <property type="entry name" value="PrgI"/>
    <property type="match status" value="1"/>
</dbReference>
<feature type="transmembrane region" description="Helical" evidence="2">
    <location>
        <begin position="51"/>
        <end position="70"/>
    </location>
</feature>
<accession>A0A855A483</accession>
<keyword evidence="2" id="KW-0472">Membrane</keyword>
<sequence>MEVKVPKEIRDYQESIFFGLSTRQFLCSLLAVGVAVGIYFGLRPFVGSEEVGWMCILGAAPFAACGFFKYHGMTAEKLAWAWFKSEFLYPKKLVFQSDSLYYEAMEEAIAEGEKPPRKRKNRRPQHQRVKTRGNKAWR</sequence>
<gene>
    <name evidence="3" type="ORF">CH238_07080</name>
</gene>
<evidence type="ECO:0000256" key="2">
    <source>
        <dbReference type="SAM" id="Phobius"/>
    </source>
</evidence>
<dbReference type="InterPro" id="IPR024414">
    <property type="entry name" value="Uncharacterised_PrgI"/>
</dbReference>
<dbReference type="OrthoDB" id="2060747at2"/>
<evidence type="ECO:0000313" key="3">
    <source>
        <dbReference type="EMBL" id="PEQ24719.1"/>
    </source>
</evidence>
<feature type="transmembrane region" description="Helical" evidence="2">
    <location>
        <begin position="25"/>
        <end position="45"/>
    </location>
</feature>
<evidence type="ECO:0000313" key="4">
    <source>
        <dbReference type="Proteomes" id="UP000220611"/>
    </source>
</evidence>
<dbReference type="Proteomes" id="UP000220611">
    <property type="component" value="Unassembled WGS sequence"/>
</dbReference>
<name>A0A855A483_9FIRM</name>
<dbReference type="AlphaFoldDB" id="A0A855A483"/>
<proteinExistence type="predicted"/>
<reference evidence="3 4" key="1">
    <citation type="submission" date="2017-07" db="EMBL/GenBank/DDBJ databases">
        <title>Prevalence of linear plasmids in Cutibacterium (Propionibacterium) acnes isolates obtained from prostatic tissue.</title>
        <authorList>
            <person name="Davidsson S."/>
            <person name="Carlsson J."/>
            <person name="Molling P."/>
            <person name="Andren O."/>
            <person name="Andersson S.-O."/>
            <person name="Brzuszkiewicz E."/>
            <person name="Poehlein A."/>
            <person name="Al-Zeer M."/>
            <person name="Brinkmann V."/>
            <person name="Scavenius C."/>
            <person name="Nazipi S."/>
            <person name="Soderquist B."/>
            <person name="Bruggemann H."/>
        </authorList>
    </citation>
    <scope>NUCLEOTIDE SEQUENCE [LARGE SCALE GENOMIC DNA]</scope>
    <source>
        <strain evidence="3 4">DSM 753</strain>
    </source>
</reference>
<keyword evidence="4" id="KW-1185">Reference proteome</keyword>
<keyword evidence="2" id="KW-1133">Transmembrane helix</keyword>
<feature type="region of interest" description="Disordered" evidence="1">
    <location>
        <begin position="110"/>
        <end position="138"/>
    </location>
</feature>
<comment type="caution">
    <text evidence="3">The sequence shown here is derived from an EMBL/GenBank/DDBJ whole genome shotgun (WGS) entry which is preliminary data.</text>
</comment>